<dbReference type="Proteomes" id="UP000251835">
    <property type="component" value="Unassembled WGS sequence"/>
</dbReference>
<dbReference type="RefSeq" id="WP_116496815.1">
    <property type="nucleotide sequence ID" value="NZ_QENZ01000005.1"/>
</dbReference>
<evidence type="ECO:0000259" key="2">
    <source>
        <dbReference type="Pfam" id="PF01648"/>
    </source>
</evidence>
<name>A0A7L4UMV0_BALHA</name>
<dbReference type="InterPro" id="IPR037143">
    <property type="entry name" value="4-PPantetheinyl_Trfase_dom_sf"/>
</dbReference>
<dbReference type="GO" id="GO:0000287">
    <property type="term" value="F:magnesium ion binding"/>
    <property type="evidence" value="ECO:0007669"/>
    <property type="project" value="InterPro"/>
</dbReference>
<dbReference type="OrthoDB" id="1190494at2"/>
<keyword evidence="4" id="KW-1185">Reference proteome</keyword>
<dbReference type="AlphaFoldDB" id="A0A7L4UMV0"/>
<gene>
    <name evidence="3" type="ORF">C7377_1594</name>
</gene>
<proteinExistence type="predicted"/>
<reference evidence="3 4" key="1">
    <citation type="submission" date="2018-05" db="EMBL/GenBank/DDBJ databases">
        <title>Genomic Encyclopedia of Type Strains, Phase IV (KMG-IV): sequencing the most valuable type-strain genomes for metagenomic binning, comparative biology and taxonomic classification.</title>
        <authorList>
            <person name="Goeker M."/>
        </authorList>
    </citation>
    <scope>NUCLEOTIDE SEQUENCE [LARGE SCALE GENOMIC DNA]</scope>
    <source>
        <strain evidence="3 4">DSM 28579</strain>
    </source>
</reference>
<protein>
    <submittedName>
        <fullName evidence="3">4'-phosphopantetheinyl transferase superfamily protein</fullName>
    </submittedName>
</protein>
<dbReference type="SUPFAM" id="SSF56214">
    <property type="entry name" value="4'-phosphopantetheinyl transferase"/>
    <property type="match status" value="2"/>
</dbReference>
<dbReference type="EMBL" id="QENZ01000005">
    <property type="protein sequence ID" value="PVX49954.1"/>
    <property type="molecule type" value="Genomic_DNA"/>
</dbReference>
<dbReference type="Gene3D" id="3.90.470.20">
    <property type="entry name" value="4'-phosphopantetheinyl transferase domain"/>
    <property type="match status" value="1"/>
</dbReference>
<dbReference type="InterPro" id="IPR008278">
    <property type="entry name" value="4-PPantetheinyl_Trfase_dom"/>
</dbReference>
<feature type="domain" description="4'-phosphopantetheinyl transferase" evidence="2">
    <location>
        <begin position="106"/>
        <end position="204"/>
    </location>
</feature>
<evidence type="ECO:0000313" key="4">
    <source>
        <dbReference type="Proteomes" id="UP000251835"/>
    </source>
</evidence>
<comment type="caution">
    <text evidence="3">The sequence shown here is derived from an EMBL/GenBank/DDBJ whole genome shotgun (WGS) entry which is preliminary data.</text>
</comment>
<accession>A0A7L4UMV0</accession>
<dbReference type="Pfam" id="PF01648">
    <property type="entry name" value="ACPS"/>
    <property type="match status" value="1"/>
</dbReference>
<organism evidence="3 4">
    <name type="scientific">Balneicella halophila</name>
    <dbReference type="NCBI Taxonomy" id="1537566"/>
    <lineage>
        <taxon>Bacteria</taxon>
        <taxon>Pseudomonadati</taxon>
        <taxon>Bacteroidota</taxon>
        <taxon>Bacteroidia</taxon>
        <taxon>Bacteroidales</taxon>
        <taxon>Balneicellaceae</taxon>
        <taxon>Balneicella</taxon>
    </lineage>
</organism>
<keyword evidence="1 3" id="KW-0808">Transferase</keyword>
<evidence type="ECO:0000313" key="3">
    <source>
        <dbReference type="EMBL" id="PVX49954.1"/>
    </source>
</evidence>
<evidence type="ECO:0000256" key="1">
    <source>
        <dbReference type="ARBA" id="ARBA00022679"/>
    </source>
</evidence>
<sequence length="219" mass="26128">MPLYSTRHINDHSVLAVWRIEEGVDELRRQVYLSKKDEEMFATFHSEKRCKEWLASRLLTQMMLEEDVSISYEPTGKPYILNSEWEISITHKNEFIGVVLGKNRRVAVDIELLSTRLDKVYDYFLRPEELNSLVRGERSFQLHLIWCAKECLVKIANRKDLRVLEDMYVHPINPRKNKFVAEVREDNIMIPYTFFYERLSHDYVVVWTSDTEKVINLLL</sequence>
<dbReference type="GO" id="GO:0008897">
    <property type="term" value="F:holo-[acyl-carrier-protein] synthase activity"/>
    <property type="evidence" value="ECO:0007669"/>
    <property type="project" value="InterPro"/>
</dbReference>